<keyword evidence="3" id="KW-1185">Reference proteome</keyword>
<feature type="domain" description="STAS" evidence="1">
    <location>
        <begin position="1"/>
        <end position="78"/>
    </location>
</feature>
<proteinExistence type="predicted"/>
<gene>
    <name evidence="2" type="ORF">BT96DRAFT_813829</name>
</gene>
<reference evidence="2" key="1">
    <citation type="journal article" date="2019" name="Environ. Microbiol.">
        <title>Fungal ecological strategies reflected in gene transcription - a case study of two litter decomposers.</title>
        <authorList>
            <person name="Barbi F."/>
            <person name="Kohler A."/>
            <person name="Barry K."/>
            <person name="Baskaran P."/>
            <person name="Daum C."/>
            <person name="Fauchery L."/>
            <person name="Ihrmark K."/>
            <person name="Kuo A."/>
            <person name="LaButti K."/>
            <person name="Lipzen A."/>
            <person name="Morin E."/>
            <person name="Grigoriev I.V."/>
            <person name="Henrissat B."/>
            <person name="Lindahl B."/>
            <person name="Martin F."/>
        </authorList>
    </citation>
    <scope>NUCLEOTIDE SEQUENCE</scope>
    <source>
        <strain evidence="2">JB14</strain>
    </source>
</reference>
<dbReference type="SUPFAM" id="SSF52091">
    <property type="entry name" value="SpoIIaa-like"/>
    <property type="match status" value="1"/>
</dbReference>
<dbReference type="Pfam" id="PF01740">
    <property type="entry name" value="STAS"/>
    <property type="match status" value="1"/>
</dbReference>
<dbReference type="OrthoDB" id="427213at2759"/>
<evidence type="ECO:0000313" key="2">
    <source>
        <dbReference type="EMBL" id="KAE9404258.1"/>
    </source>
</evidence>
<evidence type="ECO:0000259" key="1">
    <source>
        <dbReference type="PROSITE" id="PS50801"/>
    </source>
</evidence>
<dbReference type="EMBL" id="ML769418">
    <property type="protein sequence ID" value="KAE9404258.1"/>
    <property type="molecule type" value="Genomic_DNA"/>
</dbReference>
<name>A0A6A4I4A6_9AGAR</name>
<dbReference type="AlphaFoldDB" id="A0A6A4I4A6"/>
<accession>A0A6A4I4A6</accession>
<dbReference type="InterPro" id="IPR002645">
    <property type="entry name" value="STAS_dom"/>
</dbReference>
<dbReference type="PROSITE" id="PS50801">
    <property type="entry name" value="STAS"/>
    <property type="match status" value="1"/>
</dbReference>
<protein>
    <recommendedName>
        <fullName evidence="1">STAS domain-containing protein</fullName>
    </recommendedName>
</protein>
<dbReference type="Gene3D" id="3.30.750.24">
    <property type="entry name" value="STAS domain"/>
    <property type="match status" value="1"/>
</dbReference>
<dbReference type="CDD" id="cd07042">
    <property type="entry name" value="STAS_SulP_like_sulfate_transporter"/>
    <property type="match status" value="1"/>
</dbReference>
<organism evidence="2 3">
    <name type="scientific">Gymnopus androsaceus JB14</name>
    <dbReference type="NCBI Taxonomy" id="1447944"/>
    <lineage>
        <taxon>Eukaryota</taxon>
        <taxon>Fungi</taxon>
        <taxon>Dikarya</taxon>
        <taxon>Basidiomycota</taxon>
        <taxon>Agaricomycotina</taxon>
        <taxon>Agaricomycetes</taxon>
        <taxon>Agaricomycetidae</taxon>
        <taxon>Agaricales</taxon>
        <taxon>Marasmiineae</taxon>
        <taxon>Omphalotaceae</taxon>
        <taxon>Gymnopus</taxon>
    </lineage>
</organism>
<dbReference type="Proteomes" id="UP000799118">
    <property type="component" value="Unassembled WGS sequence"/>
</dbReference>
<feature type="non-terminal residue" evidence="2">
    <location>
        <position position="1"/>
    </location>
</feature>
<dbReference type="InterPro" id="IPR036513">
    <property type="entry name" value="STAS_dom_sf"/>
</dbReference>
<sequence>EQLRCLELYGLDKSHCRTQATVLVFHMADMDNCDASACQTIYELVEEYRSHGVGIFITHLRARPLEAFEKAGIVKLLGADAFHDITILQGWYHSITYDFFMISLLSSGRYIDHNMDDLRLELGKVVTGT</sequence>
<evidence type="ECO:0000313" key="3">
    <source>
        <dbReference type="Proteomes" id="UP000799118"/>
    </source>
</evidence>